<accession>A0ABT8F720</accession>
<keyword evidence="2" id="KW-0812">Transmembrane</keyword>
<dbReference type="Gene3D" id="2.130.10.10">
    <property type="entry name" value="YVTN repeat-like/Quinoprotein amine dehydrogenase"/>
    <property type="match status" value="3"/>
</dbReference>
<dbReference type="Gene3D" id="2.60.40.10">
    <property type="entry name" value="Immunoglobulins"/>
    <property type="match status" value="1"/>
</dbReference>
<evidence type="ECO:0000256" key="2">
    <source>
        <dbReference type="SAM" id="Phobius"/>
    </source>
</evidence>
<keyword evidence="2" id="KW-1133">Transmembrane helix</keyword>
<dbReference type="InterPro" id="IPR013783">
    <property type="entry name" value="Ig-like_fold"/>
</dbReference>
<dbReference type="InterPro" id="IPR011123">
    <property type="entry name" value="Y_Y_Y"/>
</dbReference>
<proteinExistence type="predicted"/>
<feature type="transmembrane region" description="Helical" evidence="2">
    <location>
        <begin position="845"/>
        <end position="866"/>
    </location>
</feature>
<keyword evidence="5" id="KW-1185">Reference proteome</keyword>
<gene>
    <name evidence="4" type="ORF">QWY31_10845</name>
</gene>
<dbReference type="Proteomes" id="UP001168552">
    <property type="component" value="Unassembled WGS sequence"/>
</dbReference>
<organism evidence="4 5">
    <name type="scientific">Shiella aurantiaca</name>
    <dbReference type="NCBI Taxonomy" id="3058365"/>
    <lineage>
        <taxon>Bacteria</taxon>
        <taxon>Pseudomonadati</taxon>
        <taxon>Bacteroidota</taxon>
        <taxon>Cytophagia</taxon>
        <taxon>Cytophagales</taxon>
        <taxon>Shiellaceae</taxon>
        <taxon>Shiella</taxon>
    </lineage>
</organism>
<evidence type="ECO:0000256" key="1">
    <source>
        <dbReference type="SAM" id="MobiDB-lite"/>
    </source>
</evidence>
<keyword evidence="2" id="KW-0472">Membrane</keyword>
<feature type="region of interest" description="Disordered" evidence="1">
    <location>
        <begin position="402"/>
        <end position="466"/>
    </location>
</feature>
<dbReference type="InterPro" id="IPR015943">
    <property type="entry name" value="WD40/YVTN_repeat-like_dom_sf"/>
</dbReference>
<feature type="domain" description="Two component regulator three Y" evidence="3">
    <location>
        <begin position="780"/>
        <end position="825"/>
    </location>
</feature>
<dbReference type="Pfam" id="PF07495">
    <property type="entry name" value="Y_Y_Y"/>
    <property type="match status" value="1"/>
</dbReference>
<evidence type="ECO:0000313" key="5">
    <source>
        <dbReference type="Proteomes" id="UP001168552"/>
    </source>
</evidence>
<evidence type="ECO:0000259" key="3">
    <source>
        <dbReference type="Pfam" id="PF07495"/>
    </source>
</evidence>
<reference evidence="4" key="1">
    <citation type="submission" date="2023-06" db="EMBL/GenBank/DDBJ databases">
        <title>Cytophagales bacterium Strain LB-30, isolated from soil.</title>
        <authorList>
            <person name="Liu B."/>
        </authorList>
    </citation>
    <scope>NUCLEOTIDE SEQUENCE</scope>
    <source>
        <strain evidence="4">LB-30</strain>
    </source>
</reference>
<dbReference type="EMBL" id="JAUHJS010000005">
    <property type="protein sequence ID" value="MDN4166001.1"/>
    <property type="molecule type" value="Genomic_DNA"/>
</dbReference>
<feature type="transmembrane region" description="Helical" evidence="2">
    <location>
        <begin position="910"/>
        <end position="932"/>
    </location>
</feature>
<protein>
    <submittedName>
        <fullName evidence="4">Triple tyrosine motif-containing protein</fullName>
    </submittedName>
</protein>
<feature type="compositionally biased region" description="Basic and acidic residues" evidence="1">
    <location>
        <begin position="411"/>
        <end position="450"/>
    </location>
</feature>
<evidence type="ECO:0000313" key="4">
    <source>
        <dbReference type="EMBL" id="MDN4166001.1"/>
    </source>
</evidence>
<sequence length="960" mass="109638">MNYYPKMSGAILGVLLVLFFHLSTQAQKGQLYLTHFKPEGVLAESNVYAISQGQFGQMFFAARNGLIVYNGESWQPLKTTGTPYALQYDSLTEVLWIGGKNTFGKLQRAFNGQYSYQELFTIHEVTTEFQQVLVDDSTVYFFSEPLVISVDRFSQQITDTLIAEDGYFRHLFSHLGKRYLVTQSNTLLEWNADDTLVPSSLNGFPVEETVVGTFKQNGQTFLYTGSGQILALEGNTWVPWQYEGIDYVKESFIVSALPVGKDLLAIATLTGGCVLLHTESKKVERYINYNNGLPDDEVVSLGVDNQDGLWMAHDYGLSRAELGLSMRNFVFYPGISGNILSVTKYNNQLYVGTSEGLFYLEEVKDYDELEVILNKAQKQHVEDKKTSPVRRNIFQRKEESVSTETLTVKTDSPEEEGKKEDKKRLLSLFKKDKGKDKKDTPATLEPKVEEEPQLSVKEPVKTEKPVVNPKPPVKYIQEVKKVFRLRSIKYQYTKVKDMDAKCEQLRVIDGALWAETNLGLYRIEKGAAKQMLNVRDIFAFYPSEDNATILVAAGSGIYQLNKQNGKWTKADGLQGLNMPIYSMAKTSGDTYWFASDNRIGSFDLLQGNISNLQLLDIENPFSDLIEVVSIRDTIRFFLSSQVYKWEPTLKKLVSDDSFISIWKDKPRLIRDGNGHWVVTDRGYYRLGDSILPHQQAILRLFSQANSIFTDDTENIWVIDNNESVYQIPKDASVKDEVLSVYVTSVQSLAGNPLSLQNLTLEHDQNGISFYFASPFYLAEGGVEYSYYINGLMDDWSTWSGKSEVSFPYLPTGEYTLQVKARNLFGEEIESQSFYYSVKPPYWNTWWFHMGEFFFFATLIVISIWLNNTSQQTFITKSLTLLTLIGLVELLQNLLRYYLQTDLMNTPVYDFALDVLLAMSIYPLERVMNNILVNKNLSKTKNLIKLMRVPQEKKHDPYKLN</sequence>
<name>A0ABT8F720_9BACT</name>
<feature type="transmembrane region" description="Helical" evidence="2">
    <location>
        <begin position="878"/>
        <end position="898"/>
    </location>
</feature>
<dbReference type="RefSeq" id="WP_320004536.1">
    <property type="nucleotide sequence ID" value="NZ_JAUHJS010000005.1"/>
</dbReference>
<comment type="caution">
    <text evidence="4">The sequence shown here is derived from an EMBL/GenBank/DDBJ whole genome shotgun (WGS) entry which is preliminary data.</text>
</comment>